<dbReference type="InterPro" id="IPR003018">
    <property type="entry name" value="GAF"/>
</dbReference>
<dbReference type="PANTHER" id="PTHR44591:SF19">
    <property type="entry name" value="TWO-COMPONENT RESPONSE REGULATOR-RELATED"/>
    <property type="match status" value="1"/>
</dbReference>
<keyword evidence="5" id="KW-1185">Reference proteome</keyword>
<sequence>MNTVSPLNAAQVLTRQKPRLLVVDDEPDNLDLLYRTFRREYQVLRAESGRKALEVLEDDGEVAVIISDQRMPDMSGTEFLSKTVPDFPDTVRIILTGFTDVTDLVQAINNGQVYRYITKPWEPNILKQLVQKAADTYELLKESHHALYVADRQSQLMGRVAEIAHMAMQESEALQFIADGWGQTLSAQLCVIKCVDNGATATFGNLGGQSLDSNPLVQAVIATRTLQTLPDVSASNVNDHLYEATGTRAHLVAPIIFQERLLAVVSLHWAHSYRTLTDVSNILTIATNQMAQALVAVRSQ</sequence>
<gene>
    <name evidence="4" type="ORF">DXZ20_13975</name>
</gene>
<dbReference type="GO" id="GO:0000160">
    <property type="term" value="P:phosphorelay signal transduction system"/>
    <property type="evidence" value="ECO:0007669"/>
    <property type="project" value="InterPro"/>
</dbReference>
<dbReference type="InterPro" id="IPR011006">
    <property type="entry name" value="CheY-like_superfamily"/>
</dbReference>
<dbReference type="EMBL" id="QXHD01000004">
    <property type="protein sequence ID" value="NEZ56767.1"/>
    <property type="molecule type" value="Genomic_DNA"/>
</dbReference>
<name>A0A6M0RKI6_9CYAN</name>
<accession>A0A6M0RKI6</accession>
<dbReference type="SUPFAM" id="SSF55781">
    <property type="entry name" value="GAF domain-like"/>
    <property type="match status" value="1"/>
</dbReference>
<dbReference type="Gene3D" id="6.10.140.590">
    <property type="match status" value="1"/>
</dbReference>
<protein>
    <submittedName>
        <fullName evidence="4">Response regulator</fullName>
    </submittedName>
</protein>
<dbReference type="Proteomes" id="UP000481033">
    <property type="component" value="Unassembled WGS sequence"/>
</dbReference>
<dbReference type="CDD" id="cd17569">
    <property type="entry name" value="REC_HupR-like"/>
    <property type="match status" value="1"/>
</dbReference>
<reference evidence="4 5" key="1">
    <citation type="journal article" date="2020" name="Microb. Ecol.">
        <title>Ecogenomics of the Marine Benthic Filamentous Cyanobacterium Adonisia.</title>
        <authorList>
            <person name="Walter J.M."/>
            <person name="Coutinho F.H."/>
            <person name="Leomil L."/>
            <person name="Hargreaves P.I."/>
            <person name="Campeao M.E."/>
            <person name="Vieira V.V."/>
            <person name="Silva B.S."/>
            <person name="Fistarol G.O."/>
            <person name="Salomon P.S."/>
            <person name="Sawabe T."/>
            <person name="Mino S."/>
            <person name="Hosokawa M."/>
            <person name="Miyashita H."/>
            <person name="Maruyama F."/>
            <person name="van Verk M.C."/>
            <person name="Dutilh B.E."/>
            <person name="Thompson C.C."/>
            <person name="Thompson F.L."/>
        </authorList>
    </citation>
    <scope>NUCLEOTIDE SEQUENCE [LARGE SCALE GENOMIC DNA]</scope>
    <source>
        <strain evidence="4 5">CCMR0081</strain>
    </source>
</reference>
<evidence type="ECO:0000256" key="1">
    <source>
        <dbReference type="ARBA" id="ARBA00022553"/>
    </source>
</evidence>
<dbReference type="InterPro" id="IPR050595">
    <property type="entry name" value="Bact_response_regulator"/>
</dbReference>
<feature type="domain" description="Response regulatory" evidence="3">
    <location>
        <begin position="19"/>
        <end position="134"/>
    </location>
</feature>
<feature type="modified residue" description="4-aspartylphosphate" evidence="2">
    <location>
        <position position="68"/>
    </location>
</feature>
<proteinExistence type="predicted"/>
<evidence type="ECO:0000313" key="5">
    <source>
        <dbReference type="Proteomes" id="UP000481033"/>
    </source>
</evidence>
<dbReference type="Pfam" id="PF00072">
    <property type="entry name" value="Response_reg"/>
    <property type="match status" value="1"/>
</dbReference>
<dbReference type="Gene3D" id="3.40.50.2300">
    <property type="match status" value="1"/>
</dbReference>
<keyword evidence="1 2" id="KW-0597">Phosphoprotein</keyword>
<organism evidence="4 5">
    <name type="scientific">Adonisia turfae CCMR0081</name>
    <dbReference type="NCBI Taxonomy" id="2292702"/>
    <lineage>
        <taxon>Bacteria</taxon>
        <taxon>Bacillati</taxon>
        <taxon>Cyanobacteriota</taxon>
        <taxon>Adonisia</taxon>
        <taxon>Adonisia turfae</taxon>
    </lineage>
</organism>
<evidence type="ECO:0000313" key="4">
    <source>
        <dbReference type="EMBL" id="NEZ56767.1"/>
    </source>
</evidence>
<evidence type="ECO:0000259" key="3">
    <source>
        <dbReference type="PROSITE" id="PS50110"/>
    </source>
</evidence>
<dbReference type="Pfam" id="PF01590">
    <property type="entry name" value="GAF"/>
    <property type="match status" value="1"/>
</dbReference>
<dbReference type="SUPFAM" id="SSF52172">
    <property type="entry name" value="CheY-like"/>
    <property type="match status" value="1"/>
</dbReference>
<dbReference type="RefSeq" id="WP_163663559.1">
    <property type="nucleotide sequence ID" value="NZ_QXHD01000004.1"/>
</dbReference>
<comment type="caution">
    <text evidence="4">The sequence shown here is derived from an EMBL/GenBank/DDBJ whole genome shotgun (WGS) entry which is preliminary data.</text>
</comment>
<dbReference type="SMART" id="SM00448">
    <property type="entry name" value="REC"/>
    <property type="match status" value="1"/>
</dbReference>
<dbReference type="InterPro" id="IPR001789">
    <property type="entry name" value="Sig_transdc_resp-reg_receiver"/>
</dbReference>
<dbReference type="AlphaFoldDB" id="A0A6M0RKI6"/>
<dbReference type="PANTHER" id="PTHR44591">
    <property type="entry name" value="STRESS RESPONSE REGULATOR PROTEIN 1"/>
    <property type="match status" value="1"/>
</dbReference>
<evidence type="ECO:0000256" key="2">
    <source>
        <dbReference type="PROSITE-ProRule" id="PRU00169"/>
    </source>
</evidence>
<dbReference type="Gene3D" id="3.30.450.340">
    <property type="match status" value="1"/>
</dbReference>
<dbReference type="PROSITE" id="PS50110">
    <property type="entry name" value="RESPONSE_REGULATORY"/>
    <property type="match status" value="1"/>
</dbReference>